<comment type="caution">
    <text evidence="2">The sequence shown here is derived from an EMBL/GenBank/DDBJ whole genome shotgun (WGS) entry which is preliminary data.</text>
</comment>
<proteinExistence type="predicted"/>
<feature type="region of interest" description="Disordered" evidence="1">
    <location>
        <begin position="1"/>
        <end position="46"/>
    </location>
</feature>
<keyword evidence="3" id="KW-1185">Reference proteome</keyword>
<accession>A0A9W9L0M6</accession>
<reference evidence="2" key="2">
    <citation type="journal article" date="2023" name="IMA Fungus">
        <title>Comparative genomic study of the Penicillium genus elucidates a diverse pangenome and 15 lateral gene transfer events.</title>
        <authorList>
            <person name="Petersen C."/>
            <person name="Sorensen T."/>
            <person name="Nielsen M.R."/>
            <person name="Sondergaard T.E."/>
            <person name="Sorensen J.L."/>
            <person name="Fitzpatrick D.A."/>
            <person name="Frisvad J.C."/>
            <person name="Nielsen K.L."/>
        </authorList>
    </citation>
    <scope>NUCLEOTIDE SEQUENCE</scope>
    <source>
        <strain evidence="2">IBT 22155</strain>
    </source>
</reference>
<reference evidence="2" key="1">
    <citation type="submission" date="2022-11" db="EMBL/GenBank/DDBJ databases">
        <authorList>
            <person name="Petersen C."/>
        </authorList>
    </citation>
    <scope>NUCLEOTIDE SEQUENCE</scope>
    <source>
        <strain evidence="2">IBT 22155</strain>
    </source>
</reference>
<sequence>MESPDNVTNYGSDTSSEERRTPSEPLSTKIHAKFQIARPPPKSSQRLRLSPKLLLQVQQLPPNHRPVPVLEIWQPPLRKSKLTREFPQRPKLGAKDIYATLNEPYMTSDLKQQQGHLKDNTTQSSSDGNAQEKDIVAAMCNSSNNDNPTMAIHFRHTRCIWQASAGSAGSGQSTSCYRFLIKTERHTTGSEQHRMIMQWEKRTISTRENGQPGTPENEHFVLVAIDRKARRKSRIATMNRGGFEITVRKSSVLEHLRTCLALMNPVSAGSTDSVDLETWLYTLVLTLGVSVASQERWLG</sequence>
<dbReference type="RefSeq" id="XP_056520643.1">
    <property type="nucleotide sequence ID" value="XM_056667047.1"/>
</dbReference>
<protein>
    <submittedName>
        <fullName evidence="2">Uncharacterized protein</fullName>
    </submittedName>
</protein>
<dbReference type="GeneID" id="81406217"/>
<organism evidence="2 3">
    <name type="scientific">Penicillium bovifimosum</name>
    <dbReference type="NCBI Taxonomy" id="126998"/>
    <lineage>
        <taxon>Eukaryota</taxon>
        <taxon>Fungi</taxon>
        <taxon>Dikarya</taxon>
        <taxon>Ascomycota</taxon>
        <taxon>Pezizomycotina</taxon>
        <taxon>Eurotiomycetes</taxon>
        <taxon>Eurotiomycetidae</taxon>
        <taxon>Eurotiales</taxon>
        <taxon>Aspergillaceae</taxon>
        <taxon>Penicillium</taxon>
    </lineage>
</organism>
<dbReference type="AlphaFoldDB" id="A0A9W9L0M6"/>
<feature type="compositionally biased region" description="Polar residues" evidence="1">
    <location>
        <begin position="1"/>
        <end position="14"/>
    </location>
</feature>
<name>A0A9W9L0M6_9EURO</name>
<dbReference type="EMBL" id="JAPQKL010000005">
    <property type="protein sequence ID" value="KAJ5130264.1"/>
    <property type="molecule type" value="Genomic_DNA"/>
</dbReference>
<dbReference type="OrthoDB" id="4475042at2759"/>
<evidence type="ECO:0000256" key="1">
    <source>
        <dbReference type="SAM" id="MobiDB-lite"/>
    </source>
</evidence>
<gene>
    <name evidence="2" type="ORF">N7515_006303</name>
</gene>
<evidence type="ECO:0000313" key="3">
    <source>
        <dbReference type="Proteomes" id="UP001149079"/>
    </source>
</evidence>
<dbReference type="Proteomes" id="UP001149079">
    <property type="component" value="Unassembled WGS sequence"/>
</dbReference>
<evidence type="ECO:0000313" key="2">
    <source>
        <dbReference type="EMBL" id="KAJ5130264.1"/>
    </source>
</evidence>